<dbReference type="AlphaFoldDB" id="A0A2P6NUH1"/>
<protein>
    <recommendedName>
        <fullName evidence="1">F-box domain-containing protein</fullName>
    </recommendedName>
</protein>
<dbReference type="InterPro" id="IPR052050">
    <property type="entry name" value="SecEffector_AnkRepeat"/>
</dbReference>
<dbReference type="PANTHER" id="PTHR46586">
    <property type="entry name" value="ANKYRIN REPEAT-CONTAINING PROTEIN"/>
    <property type="match status" value="1"/>
</dbReference>
<name>A0A2P6NUH1_9EUKA</name>
<dbReference type="InterPro" id="IPR001810">
    <property type="entry name" value="F-box_dom"/>
</dbReference>
<feature type="domain" description="F-box" evidence="1">
    <location>
        <begin position="4"/>
        <end position="37"/>
    </location>
</feature>
<evidence type="ECO:0000313" key="3">
    <source>
        <dbReference type="Proteomes" id="UP000241769"/>
    </source>
</evidence>
<proteinExistence type="predicted"/>
<dbReference type="SUPFAM" id="SSF140860">
    <property type="entry name" value="Pseudo ankyrin repeat-like"/>
    <property type="match status" value="1"/>
</dbReference>
<keyword evidence="3" id="KW-1185">Reference proteome</keyword>
<gene>
    <name evidence="2" type="ORF">PROFUN_04644</name>
</gene>
<dbReference type="PANTHER" id="PTHR46586:SF3">
    <property type="entry name" value="ANKYRIN REPEAT-CONTAINING PROTEIN"/>
    <property type="match status" value="1"/>
</dbReference>
<dbReference type="Proteomes" id="UP000241769">
    <property type="component" value="Unassembled WGS sequence"/>
</dbReference>
<dbReference type="InterPro" id="IPR036047">
    <property type="entry name" value="F-box-like_dom_sf"/>
</dbReference>
<dbReference type="EMBL" id="MDYQ01000019">
    <property type="protein sequence ID" value="PRP87617.1"/>
    <property type="molecule type" value="Genomic_DNA"/>
</dbReference>
<evidence type="ECO:0000313" key="2">
    <source>
        <dbReference type="EMBL" id="PRP87617.1"/>
    </source>
</evidence>
<accession>A0A2P6NUH1</accession>
<dbReference type="SUPFAM" id="SSF81383">
    <property type="entry name" value="F-box domain"/>
    <property type="match status" value="1"/>
</dbReference>
<organism evidence="2 3">
    <name type="scientific">Planoprotostelium fungivorum</name>
    <dbReference type="NCBI Taxonomy" id="1890364"/>
    <lineage>
        <taxon>Eukaryota</taxon>
        <taxon>Amoebozoa</taxon>
        <taxon>Evosea</taxon>
        <taxon>Variosea</taxon>
        <taxon>Cavosteliida</taxon>
        <taxon>Cavosteliaceae</taxon>
        <taxon>Planoprotostelium</taxon>
    </lineage>
</organism>
<comment type="caution">
    <text evidence="2">The sequence shown here is derived from an EMBL/GenBank/DDBJ whole genome shotgun (WGS) entry which is preliminary data.</text>
</comment>
<dbReference type="Pfam" id="PF00646">
    <property type="entry name" value="F-box"/>
    <property type="match status" value="1"/>
</dbReference>
<reference evidence="2 3" key="1">
    <citation type="journal article" date="2018" name="Genome Biol. Evol.">
        <title>Multiple Roots of Fruiting Body Formation in Amoebozoa.</title>
        <authorList>
            <person name="Hillmann F."/>
            <person name="Forbes G."/>
            <person name="Novohradska S."/>
            <person name="Ferling I."/>
            <person name="Riege K."/>
            <person name="Groth M."/>
            <person name="Westermann M."/>
            <person name="Marz M."/>
            <person name="Spaller T."/>
            <person name="Winckler T."/>
            <person name="Schaap P."/>
            <person name="Glockner G."/>
        </authorList>
    </citation>
    <scope>NUCLEOTIDE SEQUENCE [LARGE SCALE GENOMIC DNA]</scope>
    <source>
        <strain evidence="2 3">Jena</strain>
    </source>
</reference>
<evidence type="ECO:0000259" key="1">
    <source>
        <dbReference type="Pfam" id="PF00646"/>
    </source>
</evidence>
<dbReference type="InParanoid" id="A0A2P6NUH1"/>
<sequence>MQYIPDELWIDIFNFLPTPDLCAPCFTSEAFLDAARHIINNRILDSINWWRHIKQLPLHSRDVIQWWLYNIREPTSVELITHQWSWNRADILDEALIRGSKKTINNLCANGDPFLMASSGRLGRTGNLEMIRWALNDPNRTALNHHQLGSLASEASGSGHSHVIAWLKQRGLINDLIGQGGRIDMLTWLEENQIPCRFEYFKLNGFAGSLSTLEWAKEHGITGVSSSYSLYKSALNAGCTDVMRYCFEHRECLPENEEDPSEDGIIWTYNDGCPYEVIQLAIDHKMITEESVMLMDEDVEDAAGHDHLGILQWAVENGYSIGQQSIDIAIENGSPDLLEWLVEKYDVKDEHMYEIIVAGPARCKIPRSFNVLGLEWLLQRKWKKSEEVRRCVERECTGYRSKEWITPLWEKGIEEERRRTKLKEDEKRMKDCRCRSLLYKSTKTFIDG</sequence>